<feature type="transmembrane region" description="Helical" evidence="8">
    <location>
        <begin position="350"/>
        <end position="371"/>
    </location>
</feature>
<evidence type="ECO:0000256" key="5">
    <source>
        <dbReference type="ARBA" id="ARBA00022692"/>
    </source>
</evidence>
<dbReference type="Gene3D" id="1.20.1250.20">
    <property type="entry name" value="MFS general substrate transporter like domains"/>
    <property type="match status" value="1"/>
</dbReference>
<dbReference type="PANTHER" id="PTHR42718:SF9">
    <property type="entry name" value="MAJOR FACILITATOR SUPERFAMILY MULTIDRUG TRANSPORTER MFSC"/>
    <property type="match status" value="1"/>
</dbReference>
<feature type="transmembrane region" description="Helical" evidence="8">
    <location>
        <begin position="99"/>
        <end position="121"/>
    </location>
</feature>
<dbReference type="NCBIfam" id="TIGR00711">
    <property type="entry name" value="efflux_EmrB"/>
    <property type="match status" value="1"/>
</dbReference>
<evidence type="ECO:0000256" key="2">
    <source>
        <dbReference type="ARBA" id="ARBA00008537"/>
    </source>
</evidence>
<dbReference type="Gene3D" id="1.20.1720.10">
    <property type="entry name" value="Multidrug resistance protein D"/>
    <property type="match status" value="1"/>
</dbReference>
<feature type="transmembrane region" description="Helical" evidence="8">
    <location>
        <begin position="392"/>
        <end position="410"/>
    </location>
</feature>
<feature type="transmembrane region" description="Helical" evidence="8">
    <location>
        <begin position="160"/>
        <end position="178"/>
    </location>
</feature>
<feature type="transmembrane region" description="Helical" evidence="8">
    <location>
        <begin position="326"/>
        <end position="344"/>
    </location>
</feature>
<sequence length="484" mass="50807">MVGGRWPATLTVLMGTISVVLTTTIVNVAVPGIMADFDMSQLHAQWLSTGFLAAMTATMLASARVVERLGQQRTFRITLWLFVAASLLAAASWSTPVMIAARILQGAVAGIIQPLALVVIFQVFPDDERGRALGLYGMGVVLAPAVGPAVGGWLMDVSSWRAVYLAALPFCAVGLWGAGRTLDNQRAETVVAFDWWGMVLLAAGLALLLGGLAELGLAQAWIPPGWLIAGGLGLLAGFLALQRRRASPLVNLDVFRRPAFALAFVLALVYGAGLFGSTYLLPLLVQGVQGLSATMTGLVLMPAGLALAMVFPVSGRLSDHWPAHRLIIAGLVLVALAFFALATTGPATGFVVLAAFILLGRIGLGLILPALNLDALRGLPDGLMQQGSGVINFARQLGGAFGVNLFALLLDWRVRQHLHAQGESSLTLHNLYQPGAADPAGLQALTRGFAETFMVLGSCFVLAVIPAVAMGVRHARVRANSFGL</sequence>
<evidence type="ECO:0000256" key="4">
    <source>
        <dbReference type="ARBA" id="ARBA00022475"/>
    </source>
</evidence>
<evidence type="ECO:0000313" key="11">
    <source>
        <dbReference type="Proteomes" id="UP001251857"/>
    </source>
</evidence>
<feature type="transmembrane region" description="Helical" evidence="8">
    <location>
        <begin position="77"/>
        <end position="93"/>
    </location>
</feature>
<dbReference type="PRINTS" id="PR01036">
    <property type="entry name" value="TCRTETB"/>
</dbReference>
<evidence type="ECO:0000256" key="3">
    <source>
        <dbReference type="ARBA" id="ARBA00022448"/>
    </source>
</evidence>
<dbReference type="SUPFAM" id="SSF103473">
    <property type="entry name" value="MFS general substrate transporter"/>
    <property type="match status" value="1"/>
</dbReference>
<dbReference type="InterPro" id="IPR036259">
    <property type="entry name" value="MFS_trans_sf"/>
</dbReference>
<feature type="transmembrane region" description="Helical" evidence="8">
    <location>
        <begin position="133"/>
        <end position="154"/>
    </location>
</feature>
<feature type="transmembrane region" description="Helical" evidence="8">
    <location>
        <begin position="293"/>
        <end position="314"/>
    </location>
</feature>
<dbReference type="InterPro" id="IPR004638">
    <property type="entry name" value="EmrB-like"/>
</dbReference>
<gene>
    <name evidence="10" type="ORF">RM532_07610</name>
</gene>
<dbReference type="InterPro" id="IPR020846">
    <property type="entry name" value="MFS_dom"/>
</dbReference>
<dbReference type="RefSeq" id="WP_311652640.1">
    <property type="nucleotide sequence ID" value="NZ_JAVRIB010000006.1"/>
</dbReference>
<reference evidence="10 11" key="1">
    <citation type="submission" date="2023-09" db="EMBL/GenBank/DDBJ databases">
        <authorList>
            <person name="Rey-Velasco X."/>
        </authorList>
    </citation>
    <scope>NUCLEOTIDE SEQUENCE [LARGE SCALE GENOMIC DNA]</scope>
    <source>
        <strain evidence="10 11">W335</strain>
    </source>
</reference>
<keyword evidence="6 8" id="KW-1133">Transmembrane helix</keyword>
<evidence type="ECO:0000256" key="6">
    <source>
        <dbReference type="ARBA" id="ARBA00022989"/>
    </source>
</evidence>
<keyword evidence="7 8" id="KW-0472">Membrane</keyword>
<evidence type="ECO:0000256" key="1">
    <source>
        <dbReference type="ARBA" id="ARBA00004651"/>
    </source>
</evidence>
<feature type="domain" description="Major facilitator superfamily (MFS) profile" evidence="9">
    <location>
        <begin position="8"/>
        <end position="475"/>
    </location>
</feature>
<feature type="transmembrane region" description="Helical" evidence="8">
    <location>
        <begin position="261"/>
        <end position="281"/>
    </location>
</feature>
<evidence type="ECO:0000256" key="7">
    <source>
        <dbReference type="ARBA" id="ARBA00023136"/>
    </source>
</evidence>
<accession>A0ABU3BZV6</accession>
<keyword evidence="5 8" id="KW-0812">Transmembrane</keyword>
<protein>
    <submittedName>
        <fullName evidence="10">DHA2 family efflux MFS transporter permease subunit</fullName>
    </submittedName>
</protein>
<evidence type="ECO:0000259" key="9">
    <source>
        <dbReference type="PROSITE" id="PS50850"/>
    </source>
</evidence>
<feature type="transmembrane region" description="Helical" evidence="8">
    <location>
        <begin position="453"/>
        <end position="472"/>
    </location>
</feature>
<keyword evidence="3" id="KW-0813">Transport</keyword>
<name>A0ABU3BZV6_9GAMM</name>
<evidence type="ECO:0000256" key="8">
    <source>
        <dbReference type="SAM" id="Phobius"/>
    </source>
</evidence>
<evidence type="ECO:0000313" key="10">
    <source>
        <dbReference type="EMBL" id="MDT0634823.1"/>
    </source>
</evidence>
<feature type="transmembrane region" description="Helical" evidence="8">
    <location>
        <begin position="12"/>
        <end position="34"/>
    </location>
</feature>
<dbReference type="PROSITE" id="PS50850">
    <property type="entry name" value="MFS"/>
    <property type="match status" value="1"/>
</dbReference>
<dbReference type="EMBL" id="JAVRIB010000006">
    <property type="protein sequence ID" value="MDT0634823.1"/>
    <property type="molecule type" value="Genomic_DNA"/>
</dbReference>
<comment type="caution">
    <text evidence="10">The sequence shown here is derived from an EMBL/GenBank/DDBJ whole genome shotgun (WGS) entry which is preliminary data.</text>
</comment>
<comment type="subcellular location">
    <subcellularLocation>
        <location evidence="1">Cell membrane</location>
        <topology evidence="1">Multi-pass membrane protein</topology>
    </subcellularLocation>
</comment>
<organism evidence="10 11">
    <name type="scientific">Spectribacter hydrogenoxidans</name>
    <dbReference type="NCBI Taxonomy" id="3075608"/>
    <lineage>
        <taxon>Bacteria</taxon>
        <taxon>Pseudomonadati</taxon>
        <taxon>Pseudomonadota</taxon>
        <taxon>Gammaproteobacteria</taxon>
        <taxon>Salinisphaerales</taxon>
        <taxon>Salinisphaeraceae</taxon>
        <taxon>Spectribacter</taxon>
    </lineage>
</organism>
<feature type="transmembrane region" description="Helical" evidence="8">
    <location>
        <begin position="221"/>
        <end position="241"/>
    </location>
</feature>
<dbReference type="InterPro" id="IPR011701">
    <property type="entry name" value="MFS"/>
</dbReference>
<proteinExistence type="inferred from homology"/>
<dbReference type="Pfam" id="PF07690">
    <property type="entry name" value="MFS_1"/>
    <property type="match status" value="2"/>
</dbReference>
<dbReference type="Proteomes" id="UP001251857">
    <property type="component" value="Unassembled WGS sequence"/>
</dbReference>
<feature type="transmembrane region" description="Helical" evidence="8">
    <location>
        <begin position="190"/>
        <end position="209"/>
    </location>
</feature>
<feature type="transmembrane region" description="Helical" evidence="8">
    <location>
        <begin position="46"/>
        <end position="65"/>
    </location>
</feature>
<keyword evidence="4" id="KW-1003">Cell membrane</keyword>
<dbReference type="PANTHER" id="PTHR42718">
    <property type="entry name" value="MAJOR FACILITATOR SUPERFAMILY MULTIDRUG TRANSPORTER MFSC"/>
    <property type="match status" value="1"/>
</dbReference>
<comment type="similarity">
    <text evidence="2">Belongs to the major facilitator superfamily. EmrB family.</text>
</comment>
<keyword evidence="11" id="KW-1185">Reference proteome</keyword>